<dbReference type="Proteomes" id="UP001301140">
    <property type="component" value="Unassembled WGS sequence"/>
</dbReference>
<dbReference type="AlphaFoldDB" id="A0AAP3V191"/>
<evidence type="ECO:0000313" key="10">
    <source>
        <dbReference type="EMBL" id="MDF1586133.1"/>
    </source>
</evidence>
<dbReference type="PANTHER" id="PTHR48090:SF3">
    <property type="entry name" value="UNDECAPRENYL-PHOSPHATE 4-DEOXY-4-FORMAMIDO-L-ARABINOSE TRANSFERASE"/>
    <property type="match status" value="1"/>
</dbReference>
<dbReference type="GO" id="GO:0016757">
    <property type="term" value="F:glycosyltransferase activity"/>
    <property type="evidence" value="ECO:0007669"/>
    <property type="project" value="UniProtKB-KW"/>
</dbReference>
<accession>A0AAP3V191</accession>
<feature type="domain" description="Glycosyltransferase 2-like" evidence="9">
    <location>
        <begin position="48"/>
        <end position="141"/>
    </location>
</feature>
<comment type="caution">
    <text evidence="10">The sequence shown here is derived from an EMBL/GenBank/DDBJ whole genome shotgun (WGS) entry which is preliminary data.</text>
</comment>
<evidence type="ECO:0000256" key="6">
    <source>
        <dbReference type="ARBA" id="ARBA00022989"/>
    </source>
</evidence>
<feature type="transmembrane region" description="Helical" evidence="8">
    <location>
        <begin position="244"/>
        <end position="265"/>
    </location>
</feature>
<dbReference type="InterPro" id="IPR029044">
    <property type="entry name" value="Nucleotide-diphossugar_trans"/>
</dbReference>
<keyword evidence="11" id="KW-1185">Reference proteome</keyword>
<evidence type="ECO:0000313" key="11">
    <source>
        <dbReference type="Proteomes" id="UP001301140"/>
    </source>
</evidence>
<evidence type="ECO:0000256" key="2">
    <source>
        <dbReference type="ARBA" id="ARBA00022676"/>
    </source>
</evidence>
<dbReference type="RefSeq" id="WP_327788549.1">
    <property type="nucleotide sequence ID" value="NZ_JARGEQ010000073.1"/>
</dbReference>
<keyword evidence="3 10" id="KW-0808">Transferase</keyword>
<dbReference type="SUPFAM" id="SSF53448">
    <property type="entry name" value="Nucleotide-diphospho-sugar transferases"/>
    <property type="match status" value="1"/>
</dbReference>
<evidence type="ECO:0000256" key="5">
    <source>
        <dbReference type="ARBA" id="ARBA00022985"/>
    </source>
</evidence>
<evidence type="ECO:0000256" key="7">
    <source>
        <dbReference type="ARBA" id="ARBA00023136"/>
    </source>
</evidence>
<reference evidence="10 11" key="1">
    <citation type="submission" date="2023-03" db="EMBL/GenBank/DDBJ databases">
        <title>YIM 152171 draft genome.</title>
        <authorList>
            <person name="Yang Z."/>
        </authorList>
    </citation>
    <scope>NUCLEOTIDE SEQUENCE [LARGE SCALE GENOMIC DNA]</scope>
    <source>
        <strain evidence="10 11">YIM 152171</strain>
    </source>
</reference>
<evidence type="ECO:0000259" key="9">
    <source>
        <dbReference type="Pfam" id="PF00535"/>
    </source>
</evidence>
<name>A0AAP3V191_9PROT</name>
<sequence length="321" mass="34466">MSDAATVTAPAAATEPAAPALSVVVSLGRDDTDVTGTYAAYKAVLAPLGSLEFVYVLDGPQPASRAALRTLRQAGEPVEILAFARPFGKAAALTVGLRQCRGETVLTLPAVPEIAAADLPRFVRGVQAGEADMLVAHRMLEGKPLAPKLEWALRLLVQSPFHDVRSEVRAMRAQVAQELTFYGNQDRFLPLIASAHGFAVKELDVHVPAGSVARLHQLRTDPSLFLDVVTLFFLLKFMRKPFRFFGGVGFGILGVGGLATAWLVFVRLVFGTPLADRPALILSSLMVVLGIQVIAVGLIGEIIAFAFAREIKDYKIDRVVD</sequence>
<keyword evidence="1" id="KW-1003">Cell membrane</keyword>
<dbReference type="GO" id="GO:0009103">
    <property type="term" value="P:lipopolysaccharide biosynthetic process"/>
    <property type="evidence" value="ECO:0007669"/>
    <property type="project" value="UniProtKB-KW"/>
</dbReference>
<evidence type="ECO:0000256" key="1">
    <source>
        <dbReference type="ARBA" id="ARBA00022475"/>
    </source>
</evidence>
<dbReference type="InterPro" id="IPR050256">
    <property type="entry name" value="Glycosyltransferase_2"/>
</dbReference>
<proteinExistence type="predicted"/>
<protein>
    <submittedName>
        <fullName evidence="10">Glycosyltransferase</fullName>
        <ecNumber evidence="10">2.4.-.-</ecNumber>
    </submittedName>
</protein>
<dbReference type="InterPro" id="IPR001173">
    <property type="entry name" value="Glyco_trans_2-like"/>
</dbReference>
<keyword evidence="5" id="KW-0448">Lipopolysaccharide biosynthesis</keyword>
<evidence type="ECO:0000256" key="8">
    <source>
        <dbReference type="SAM" id="Phobius"/>
    </source>
</evidence>
<keyword evidence="4 8" id="KW-0812">Transmembrane</keyword>
<dbReference type="Gene3D" id="3.90.550.10">
    <property type="entry name" value="Spore Coat Polysaccharide Biosynthesis Protein SpsA, Chain A"/>
    <property type="match status" value="1"/>
</dbReference>
<evidence type="ECO:0000256" key="4">
    <source>
        <dbReference type="ARBA" id="ARBA00022692"/>
    </source>
</evidence>
<dbReference type="EC" id="2.4.-.-" evidence="10"/>
<keyword evidence="2 10" id="KW-0328">Glycosyltransferase</keyword>
<dbReference type="GO" id="GO:0005886">
    <property type="term" value="C:plasma membrane"/>
    <property type="evidence" value="ECO:0007669"/>
    <property type="project" value="TreeGrafter"/>
</dbReference>
<dbReference type="EMBL" id="JARGEQ010000073">
    <property type="protein sequence ID" value="MDF1586133.1"/>
    <property type="molecule type" value="Genomic_DNA"/>
</dbReference>
<dbReference type="PANTHER" id="PTHR48090">
    <property type="entry name" value="UNDECAPRENYL-PHOSPHATE 4-DEOXY-4-FORMAMIDO-L-ARABINOSE TRANSFERASE-RELATED"/>
    <property type="match status" value="1"/>
</dbReference>
<keyword evidence="7 8" id="KW-0472">Membrane</keyword>
<feature type="transmembrane region" description="Helical" evidence="8">
    <location>
        <begin position="285"/>
        <end position="308"/>
    </location>
</feature>
<evidence type="ECO:0000256" key="3">
    <source>
        <dbReference type="ARBA" id="ARBA00022679"/>
    </source>
</evidence>
<gene>
    <name evidence="10" type="ORF">PZ740_07025</name>
</gene>
<organism evidence="10 11">
    <name type="scientific">Marinimicrococcus flavescens</name>
    <dbReference type="NCBI Taxonomy" id="3031815"/>
    <lineage>
        <taxon>Bacteria</taxon>
        <taxon>Pseudomonadati</taxon>
        <taxon>Pseudomonadota</taxon>
        <taxon>Alphaproteobacteria</taxon>
        <taxon>Geminicoccales</taxon>
        <taxon>Geminicoccaceae</taxon>
        <taxon>Marinimicrococcus</taxon>
    </lineage>
</organism>
<dbReference type="Pfam" id="PF00535">
    <property type="entry name" value="Glycos_transf_2"/>
    <property type="match status" value="1"/>
</dbReference>
<keyword evidence="6 8" id="KW-1133">Transmembrane helix</keyword>